<keyword evidence="2" id="KW-1185">Reference proteome</keyword>
<organism evidence="1 2">
    <name type="scientific">Cupriavidus pinatubonensis</name>
    <dbReference type="NCBI Taxonomy" id="248026"/>
    <lineage>
        <taxon>Bacteria</taxon>
        <taxon>Pseudomonadati</taxon>
        <taxon>Pseudomonadota</taxon>
        <taxon>Betaproteobacteria</taxon>
        <taxon>Burkholderiales</taxon>
        <taxon>Burkholderiaceae</taxon>
        <taxon>Cupriavidus</taxon>
    </lineage>
</organism>
<evidence type="ECO:0000313" key="1">
    <source>
        <dbReference type="EMBL" id="CAG9169675.1"/>
    </source>
</evidence>
<name>A0ABN7YCL1_9BURK</name>
<reference evidence="1 2" key="1">
    <citation type="submission" date="2021-08" db="EMBL/GenBank/DDBJ databases">
        <authorList>
            <person name="Peeters C."/>
        </authorList>
    </citation>
    <scope>NUCLEOTIDE SEQUENCE [LARGE SCALE GENOMIC DNA]</scope>
    <source>
        <strain evidence="1 2">LMG 23994</strain>
    </source>
</reference>
<evidence type="ECO:0000313" key="2">
    <source>
        <dbReference type="Proteomes" id="UP000701702"/>
    </source>
</evidence>
<dbReference type="Proteomes" id="UP000701702">
    <property type="component" value="Unassembled WGS sequence"/>
</dbReference>
<dbReference type="EMBL" id="CAJZAF010000007">
    <property type="protein sequence ID" value="CAG9169675.1"/>
    <property type="molecule type" value="Genomic_DNA"/>
</dbReference>
<comment type="caution">
    <text evidence="1">The sequence shown here is derived from an EMBL/GenBank/DDBJ whole genome shotgun (WGS) entry which is preliminary data.</text>
</comment>
<accession>A0ABN7YCL1</accession>
<protein>
    <submittedName>
        <fullName evidence="1">Uncharacterized protein</fullName>
    </submittedName>
</protein>
<gene>
    <name evidence="1" type="ORF">LMG23994_01607</name>
</gene>
<proteinExistence type="predicted"/>
<dbReference type="RefSeq" id="WP_224001149.1">
    <property type="nucleotide sequence ID" value="NZ_CAJZAF010000007.1"/>
</dbReference>
<sequence>MERYLLTVEAAPAGYEVREVFTLIQFTKRLRVTEASASAAECQDALDVLSAAAPDGANAVLGVRLTSTAVSVDGEIYLFLTYLGTPARIVEKDAAD</sequence>